<protein>
    <submittedName>
        <fullName evidence="1">Uncharacterized protein</fullName>
    </submittedName>
</protein>
<name>A0AAV4QVM7_9ARAC</name>
<evidence type="ECO:0000313" key="1">
    <source>
        <dbReference type="EMBL" id="GIY13297.1"/>
    </source>
</evidence>
<gene>
    <name evidence="1" type="ORF">CDAR_66941</name>
</gene>
<dbReference type="Proteomes" id="UP001054837">
    <property type="component" value="Unassembled WGS sequence"/>
</dbReference>
<comment type="caution">
    <text evidence="1">The sequence shown here is derived from an EMBL/GenBank/DDBJ whole genome shotgun (WGS) entry which is preliminary data.</text>
</comment>
<sequence>MGLFAEGVAGMFEFRRVKVPPGLLDPIWERDALEMKSTVARHSWQISLMRFCLASFPESLMSLQLFEKQYARLNYSFIDNIVSKNFIYYAYIIMMQIVL</sequence>
<dbReference type="AlphaFoldDB" id="A0AAV4QVM7"/>
<dbReference type="EMBL" id="BPLQ01005209">
    <property type="protein sequence ID" value="GIY13297.1"/>
    <property type="molecule type" value="Genomic_DNA"/>
</dbReference>
<accession>A0AAV4QVM7</accession>
<evidence type="ECO:0000313" key="2">
    <source>
        <dbReference type="Proteomes" id="UP001054837"/>
    </source>
</evidence>
<proteinExistence type="predicted"/>
<keyword evidence="2" id="KW-1185">Reference proteome</keyword>
<organism evidence="1 2">
    <name type="scientific">Caerostris darwini</name>
    <dbReference type="NCBI Taxonomy" id="1538125"/>
    <lineage>
        <taxon>Eukaryota</taxon>
        <taxon>Metazoa</taxon>
        <taxon>Ecdysozoa</taxon>
        <taxon>Arthropoda</taxon>
        <taxon>Chelicerata</taxon>
        <taxon>Arachnida</taxon>
        <taxon>Araneae</taxon>
        <taxon>Araneomorphae</taxon>
        <taxon>Entelegynae</taxon>
        <taxon>Araneoidea</taxon>
        <taxon>Araneidae</taxon>
        <taxon>Caerostris</taxon>
    </lineage>
</organism>
<reference evidence="1 2" key="1">
    <citation type="submission" date="2021-06" db="EMBL/GenBank/DDBJ databases">
        <title>Caerostris darwini draft genome.</title>
        <authorList>
            <person name="Kono N."/>
            <person name="Arakawa K."/>
        </authorList>
    </citation>
    <scope>NUCLEOTIDE SEQUENCE [LARGE SCALE GENOMIC DNA]</scope>
</reference>